<dbReference type="OrthoDB" id="8720415at2"/>
<proteinExistence type="predicted"/>
<dbReference type="RefSeq" id="WP_040040326.1">
    <property type="nucleotide sequence ID" value="NZ_JWJG01000028.1"/>
</dbReference>
<feature type="region of interest" description="Disordered" evidence="1">
    <location>
        <begin position="37"/>
        <end position="62"/>
    </location>
</feature>
<evidence type="ECO:0000256" key="1">
    <source>
        <dbReference type="SAM" id="MobiDB-lite"/>
    </source>
</evidence>
<dbReference type="AlphaFoldDB" id="A0A0C2BTX9"/>
<name>A0A0C2BTX9_9BURK</name>
<sequence>MALKQDWRTESYKGMEVHVCALRHSDVPARWDFTVRITQPGEDSGSESELTAESGDDTDYPSREAAVQAGFEKGYAMVDELLK</sequence>
<evidence type="ECO:0000313" key="2">
    <source>
        <dbReference type="EMBL" id="KIF81501.1"/>
    </source>
</evidence>
<comment type="caution">
    <text evidence="2">The sequence shown here is derived from an EMBL/GenBank/DDBJ whole genome shotgun (WGS) entry which is preliminary data.</text>
</comment>
<dbReference type="Proteomes" id="UP000031572">
    <property type="component" value="Unassembled WGS sequence"/>
</dbReference>
<evidence type="ECO:0000313" key="3">
    <source>
        <dbReference type="Proteomes" id="UP000031572"/>
    </source>
</evidence>
<dbReference type="STRING" id="709839.TSA66_12920"/>
<dbReference type="EMBL" id="JWJG01000028">
    <property type="protein sequence ID" value="KIF81501.1"/>
    <property type="molecule type" value="Genomic_DNA"/>
</dbReference>
<accession>A0A0C2BTX9</accession>
<gene>
    <name evidence="2" type="ORF">TSA66_12920</name>
</gene>
<organism evidence="2 3">
    <name type="scientific">Noviherbaspirillum autotrophicum</name>
    <dbReference type="NCBI Taxonomy" id="709839"/>
    <lineage>
        <taxon>Bacteria</taxon>
        <taxon>Pseudomonadati</taxon>
        <taxon>Pseudomonadota</taxon>
        <taxon>Betaproteobacteria</taxon>
        <taxon>Burkholderiales</taxon>
        <taxon>Oxalobacteraceae</taxon>
        <taxon>Noviherbaspirillum</taxon>
    </lineage>
</organism>
<keyword evidence="3" id="KW-1185">Reference proteome</keyword>
<reference evidence="2 3" key="1">
    <citation type="submission" date="2014-12" db="EMBL/GenBank/DDBJ databases">
        <title>Denitrispirillum autotrophicum gen. nov., sp. nov., Denitrifying, Facultatively Autotrophic Bacteria Isolated from Rice Paddy Soil.</title>
        <authorList>
            <person name="Ishii S."/>
            <person name="Ashida N."/>
            <person name="Ohno H."/>
            <person name="Otsuka S."/>
            <person name="Yokota A."/>
            <person name="Senoo K."/>
        </authorList>
    </citation>
    <scope>NUCLEOTIDE SEQUENCE [LARGE SCALE GENOMIC DNA]</scope>
    <source>
        <strain evidence="2 3">TSA66</strain>
    </source>
</reference>
<protein>
    <submittedName>
        <fullName evidence="2">Uncharacterized protein</fullName>
    </submittedName>
</protein>